<keyword evidence="6" id="KW-0808">Transferase</keyword>
<sequence length="813" mass="90805">MDSSSPVANVSVDSLADDFKNQSLGADGGLDDKSDARKVKLTLEDLNWDHSFVRELPGDSRTDTIPRQVLHACYTKVSPSAEVENPHLVAWSESVAELLDLDPKEFERPAFPLLFSGASPLVGALPYAQCYGGHQFGMWAGQLGDGRAITLGEIINLKSERWELQLKGAGKTPYSRFADGLAVLRSSIREFLCSEAMHHLGIPTTRALCLVTTGKYVTRDMFYDGNPKEEPGAIVCRVAQSFLRFGSYQIHASRGKEDLDIVRALADYAIRHHFPHIENMSKSESLSFSTGNEDHSVVDLTSNKYAAWMVEVAERTASLVASWQGVGFTHGVLNTDNMSILGLTIDYGPFGFLDAFDPSYTPNTTDLPGRRYCFANQPDIGLWNIAQFTTSLSAAQLIDEKEANYAMERYGTKFMDEYQAIMTRKLGLPKYNKQLISKLLNNMAVDKVDYTNFFRLLSNIKADPNIPEDELLVPLKAVLLDIGKERKEAWINWVQSYVQELAASGISDEQRKVQMDSVNPKYVLRNYLCQTAIDSAELGDFGEVRRLLKLIERPYDEQLGMEKYARLPPAWAYRPGGMRSSRSLQVWKLGTVNYLEGLKLQEKLVSDRKVNKIPDTLLSLQHPPTYTLGKRRTDHNLLIPTSELQKLGAELHYTQRGGDITYHGPRQAILYPIISLREIGLGARNYVERLELTMIELASLYGVKACAGQNGQTGVWVVDRKIGAIGVRISSGITSHGLAFNIDPDLNYFKHIVPCGIVDKEVTSLRRETGTVLPSDEVIHEQLISCFARLFGFSIIWKENSSVLSDNGKVKNL</sequence>
<dbReference type="GO" id="GO:0009534">
    <property type="term" value="C:chloroplast thylakoid"/>
    <property type="evidence" value="ECO:0007669"/>
    <property type="project" value="TreeGrafter"/>
</dbReference>
<evidence type="ECO:0000256" key="4">
    <source>
        <dbReference type="ARBA" id="ARBA00009747"/>
    </source>
</evidence>
<keyword evidence="12" id="KW-0012">Acyltransferase</keyword>
<proteinExistence type="inferred from homology"/>
<evidence type="ECO:0000256" key="5">
    <source>
        <dbReference type="ARBA" id="ARBA00012334"/>
    </source>
</evidence>
<evidence type="ECO:0000256" key="7">
    <source>
        <dbReference type="ARBA" id="ARBA00022695"/>
    </source>
</evidence>
<dbReference type="Gene3D" id="3.30.930.10">
    <property type="entry name" value="Bira Bifunctional Protein, Domain 2"/>
    <property type="match status" value="1"/>
</dbReference>
<name>A0A6A6MAI4_HEVBR</name>
<comment type="similarity">
    <text evidence="3">Belongs to the LipB family.</text>
</comment>
<evidence type="ECO:0000256" key="6">
    <source>
        <dbReference type="ARBA" id="ARBA00022679"/>
    </source>
</evidence>
<dbReference type="SUPFAM" id="SSF55681">
    <property type="entry name" value="Class II aaRS and biotin synthetases"/>
    <property type="match status" value="1"/>
</dbReference>
<gene>
    <name evidence="15" type="ORF">GH714_001306</name>
</gene>
<dbReference type="GO" id="GO:0033819">
    <property type="term" value="F:lipoyl(octanoyl) transferase activity"/>
    <property type="evidence" value="ECO:0007669"/>
    <property type="project" value="UniProtKB-EC"/>
</dbReference>
<keyword evidence="11" id="KW-0460">Magnesium</keyword>
<organism evidence="15 16">
    <name type="scientific">Hevea brasiliensis</name>
    <name type="common">Para rubber tree</name>
    <name type="synonym">Siphonia brasiliensis</name>
    <dbReference type="NCBI Taxonomy" id="3981"/>
    <lineage>
        <taxon>Eukaryota</taxon>
        <taxon>Viridiplantae</taxon>
        <taxon>Streptophyta</taxon>
        <taxon>Embryophyta</taxon>
        <taxon>Tracheophyta</taxon>
        <taxon>Spermatophyta</taxon>
        <taxon>Magnoliopsida</taxon>
        <taxon>eudicotyledons</taxon>
        <taxon>Gunneridae</taxon>
        <taxon>Pentapetalae</taxon>
        <taxon>rosids</taxon>
        <taxon>fabids</taxon>
        <taxon>Malpighiales</taxon>
        <taxon>Euphorbiaceae</taxon>
        <taxon>Crotonoideae</taxon>
        <taxon>Micrandreae</taxon>
        <taxon>Hevea</taxon>
    </lineage>
</organism>
<evidence type="ECO:0000256" key="10">
    <source>
        <dbReference type="ARBA" id="ARBA00022840"/>
    </source>
</evidence>
<evidence type="ECO:0000256" key="9">
    <source>
        <dbReference type="ARBA" id="ARBA00022741"/>
    </source>
</evidence>
<protein>
    <recommendedName>
        <fullName evidence="5">lipoyl(octanoyl) transferase</fullName>
        <ecNumber evidence="5">2.3.1.181</ecNumber>
    </recommendedName>
    <alternativeName>
        <fullName evidence="13">Selenoprotein O</fullName>
    </alternativeName>
</protein>
<evidence type="ECO:0000256" key="8">
    <source>
        <dbReference type="ARBA" id="ARBA00022723"/>
    </source>
</evidence>
<dbReference type="InterPro" id="IPR004143">
    <property type="entry name" value="BPL_LPL_catalytic"/>
</dbReference>
<evidence type="ECO:0000259" key="14">
    <source>
        <dbReference type="PROSITE" id="PS51733"/>
    </source>
</evidence>
<evidence type="ECO:0000256" key="3">
    <source>
        <dbReference type="ARBA" id="ARBA00007907"/>
    </source>
</evidence>
<dbReference type="Pfam" id="PF02696">
    <property type="entry name" value="SelO"/>
    <property type="match status" value="1"/>
</dbReference>
<dbReference type="PANTHER" id="PTHR32057:SF14">
    <property type="entry name" value="PROTEIN ADENYLYLTRANSFERASE SELO, MITOCHONDRIAL"/>
    <property type="match status" value="1"/>
</dbReference>
<feature type="domain" description="BPL/LPL catalytic" evidence="14">
    <location>
        <begin position="611"/>
        <end position="795"/>
    </location>
</feature>
<keyword evidence="10" id="KW-0067">ATP-binding</keyword>
<evidence type="ECO:0000313" key="16">
    <source>
        <dbReference type="Proteomes" id="UP000467840"/>
    </source>
</evidence>
<dbReference type="InterPro" id="IPR000544">
    <property type="entry name" value="Octanoyltransferase"/>
</dbReference>
<evidence type="ECO:0000256" key="1">
    <source>
        <dbReference type="ARBA" id="ARBA00001946"/>
    </source>
</evidence>
<keyword evidence="16" id="KW-1185">Reference proteome</keyword>
<comment type="similarity">
    <text evidence="4">Belongs to the SELO family.</text>
</comment>
<dbReference type="GO" id="GO:0009249">
    <property type="term" value="P:protein lipoylation"/>
    <property type="evidence" value="ECO:0007669"/>
    <property type="project" value="InterPro"/>
</dbReference>
<evidence type="ECO:0000256" key="12">
    <source>
        <dbReference type="ARBA" id="ARBA00023315"/>
    </source>
</evidence>
<dbReference type="PANTHER" id="PTHR32057">
    <property type="entry name" value="PROTEIN ADENYLYLTRANSFERASE SELO, MITOCHONDRIAL"/>
    <property type="match status" value="1"/>
</dbReference>
<evidence type="ECO:0000256" key="2">
    <source>
        <dbReference type="ARBA" id="ARBA00004821"/>
    </source>
</evidence>
<dbReference type="EC" id="2.3.1.181" evidence="5"/>
<dbReference type="NCBIfam" id="NF010925">
    <property type="entry name" value="PRK14345.1"/>
    <property type="match status" value="1"/>
</dbReference>
<dbReference type="Pfam" id="PF21948">
    <property type="entry name" value="LplA-B_cat"/>
    <property type="match status" value="1"/>
</dbReference>
<comment type="cofactor">
    <cofactor evidence="1">
        <name>Mg(2+)</name>
        <dbReference type="ChEBI" id="CHEBI:18420"/>
    </cofactor>
</comment>
<dbReference type="GO" id="GO:0005524">
    <property type="term" value="F:ATP binding"/>
    <property type="evidence" value="ECO:0007669"/>
    <property type="project" value="UniProtKB-KW"/>
</dbReference>
<accession>A0A6A6MAI4</accession>
<dbReference type="FunFam" id="3.30.930.10:FF:000063">
    <property type="entry name" value="Octanoyltransferase LIP2, mitochondrial"/>
    <property type="match status" value="1"/>
</dbReference>
<keyword evidence="8" id="KW-0479">Metal-binding</keyword>
<dbReference type="HAMAP" id="MF_00692">
    <property type="entry name" value="SelO"/>
    <property type="match status" value="1"/>
</dbReference>
<reference evidence="15 16" key="1">
    <citation type="journal article" date="2020" name="Mol. Plant">
        <title>The Chromosome-Based Rubber Tree Genome Provides New Insights into Spurge Genome Evolution and Rubber Biosynthesis.</title>
        <authorList>
            <person name="Liu J."/>
            <person name="Shi C."/>
            <person name="Shi C.C."/>
            <person name="Li W."/>
            <person name="Zhang Q.J."/>
            <person name="Zhang Y."/>
            <person name="Li K."/>
            <person name="Lu H.F."/>
            <person name="Shi C."/>
            <person name="Zhu S.T."/>
            <person name="Xiao Z.Y."/>
            <person name="Nan H."/>
            <person name="Yue Y."/>
            <person name="Zhu X.G."/>
            <person name="Wu Y."/>
            <person name="Hong X.N."/>
            <person name="Fan G.Y."/>
            <person name="Tong Y."/>
            <person name="Zhang D."/>
            <person name="Mao C.L."/>
            <person name="Liu Y.L."/>
            <person name="Hao S.J."/>
            <person name="Liu W.Q."/>
            <person name="Lv M.Q."/>
            <person name="Zhang H.B."/>
            <person name="Liu Y."/>
            <person name="Hu-Tang G.R."/>
            <person name="Wang J.P."/>
            <person name="Wang J.H."/>
            <person name="Sun Y.H."/>
            <person name="Ni S.B."/>
            <person name="Chen W.B."/>
            <person name="Zhang X.C."/>
            <person name="Jiao Y.N."/>
            <person name="Eichler E.E."/>
            <person name="Li G.H."/>
            <person name="Liu X."/>
            <person name="Gao L.Z."/>
        </authorList>
    </citation>
    <scope>NUCLEOTIDE SEQUENCE [LARGE SCALE GENOMIC DNA]</scope>
    <source>
        <strain evidence="16">cv. GT1</strain>
        <tissue evidence="15">Leaf</tissue>
    </source>
</reference>
<dbReference type="GO" id="GO:0070733">
    <property type="term" value="F:AMPylase activity"/>
    <property type="evidence" value="ECO:0007669"/>
    <property type="project" value="TreeGrafter"/>
</dbReference>
<dbReference type="HAMAP" id="MF_00013">
    <property type="entry name" value="LipB"/>
    <property type="match status" value="1"/>
</dbReference>
<dbReference type="Proteomes" id="UP000467840">
    <property type="component" value="Chromosome 14"/>
</dbReference>
<evidence type="ECO:0000256" key="13">
    <source>
        <dbReference type="ARBA" id="ARBA00031547"/>
    </source>
</evidence>
<dbReference type="GO" id="GO:0046872">
    <property type="term" value="F:metal ion binding"/>
    <property type="evidence" value="ECO:0007669"/>
    <property type="project" value="UniProtKB-KW"/>
</dbReference>
<dbReference type="UniPathway" id="UPA00538">
    <property type="reaction ID" value="UER00592"/>
</dbReference>
<dbReference type="NCBIfam" id="TIGR00214">
    <property type="entry name" value="lipB"/>
    <property type="match status" value="1"/>
</dbReference>
<dbReference type="CDD" id="cd16444">
    <property type="entry name" value="LipB"/>
    <property type="match status" value="1"/>
</dbReference>
<comment type="pathway">
    <text evidence="2">Protein modification; protein lipoylation via endogenous pathway; protein N(6)-(lipoyl)lysine from octanoyl-[acyl-carrier-protein]: step 1/2.</text>
</comment>
<evidence type="ECO:0000256" key="11">
    <source>
        <dbReference type="ARBA" id="ARBA00022842"/>
    </source>
</evidence>
<keyword evidence="7" id="KW-0548">Nucleotidyltransferase</keyword>
<keyword evidence="9" id="KW-0547">Nucleotide-binding</keyword>
<dbReference type="EMBL" id="JAAGAX010000006">
    <property type="protein sequence ID" value="KAF2309236.1"/>
    <property type="molecule type" value="Genomic_DNA"/>
</dbReference>
<dbReference type="InterPro" id="IPR045864">
    <property type="entry name" value="aa-tRNA-synth_II/BPL/LPL"/>
</dbReference>
<dbReference type="InterPro" id="IPR003846">
    <property type="entry name" value="SelO"/>
</dbReference>
<dbReference type="NCBIfam" id="NF000658">
    <property type="entry name" value="PRK00029.1"/>
    <property type="match status" value="1"/>
</dbReference>
<evidence type="ECO:0000313" key="15">
    <source>
        <dbReference type="EMBL" id="KAF2309236.1"/>
    </source>
</evidence>
<comment type="caution">
    <text evidence="15">The sequence shown here is derived from an EMBL/GenBank/DDBJ whole genome shotgun (WGS) entry which is preliminary data.</text>
</comment>
<dbReference type="PROSITE" id="PS51733">
    <property type="entry name" value="BPL_LPL_CATALYTIC"/>
    <property type="match status" value="1"/>
</dbReference>
<dbReference type="AlphaFoldDB" id="A0A6A6MAI4"/>